<evidence type="ECO:0000313" key="2">
    <source>
        <dbReference type="EMBL" id="RGE46680.1"/>
    </source>
</evidence>
<accession>A0A373FRA1</accession>
<dbReference type="EMBL" id="QURR01000002">
    <property type="protein sequence ID" value="RGE46680.1"/>
    <property type="molecule type" value="Genomic_DNA"/>
</dbReference>
<name>A0A373FRA1_COMTE</name>
<dbReference type="InterPro" id="IPR025159">
    <property type="entry name" value="AbiEi_N"/>
</dbReference>
<protein>
    <recommendedName>
        <fullName evidence="1">AbiEi antitoxin N-terminal domain-containing protein</fullName>
    </recommendedName>
</protein>
<keyword evidence="3" id="KW-1185">Reference proteome</keyword>
<gene>
    <name evidence="2" type="ORF">DZC30_02590</name>
</gene>
<dbReference type="OrthoDB" id="9789781at2"/>
<feature type="domain" description="AbiEi antitoxin N-terminal" evidence="1">
    <location>
        <begin position="7"/>
        <end position="52"/>
    </location>
</feature>
<dbReference type="AlphaFoldDB" id="A0A373FRA1"/>
<sequence length="199" mass="22501">MNQSDHILELARHRRVLRAADVREHGWSPQLLIRLHQAGKLQRLGRGLYGLPDAEVTEHQTLIEVCQRVPKAVLCLLSALQFHEIGTQLPHEVWIALPEATQTPALSYPTLRITRLRGTAYSDGIQTVTEHGAPIRVYSAAKTVADCFKFRNKIGLDVALEALKDAWRSRKVTMAELSHFAKINRVDRVMQPYLEAVTQ</sequence>
<proteinExistence type="predicted"/>
<dbReference type="Proteomes" id="UP000261948">
    <property type="component" value="Unassembled WGS sequence"/>
</dbReference>
<dbReference type="Pfam" id="PF13338">
    <property type="entry name" value="AbiEi_4"/>
    <property type="match status" value="1"/>
</dbReference>
<organism evidence="2 3">
    <name type="scientific">Comamonas testosteroni</name>
    <name type="common">Pseudomonas testosteroni</name>
    <dbReference type="NCBI Taxonomy" id="285"/>
    <lineage>
        <taxon>Bacteria</taxon>
        <taxon>Pseudomonadati</taxon>
        <taxon>Pseudomonadota</taxon>
        <taxon>Betaproteobacteria</taxon>
        <taxon>Burkholderiales</taxon>
        <taxon>Comamonadaceae</taxon>
        <taxon>Comamonas</taxon>
    </lineage>
</organism>
<evidence type="ECO:0000259" key="1">
    <source>
        <dbReference type="Pfam" id="PF13338"/>
    </source>
</evidence>
<reference evidence="2 3" key="1">
    <citation type="submission" date="2018-08" db="EMBL/GenBank/DDBJ databases">
        <title>Comamonas testosteroni strain SWCO2.</title>
        <authorList>
            <person name="Jiang N."/>
            <person name="Zhang X.Z."/>
        </authorList>
    </citation>
    <scope>NUCLEOTIDE SEQUENCE [LARGE SCALE GENOMIC DNA]</scope>
    <source>
        <strain evidence="2 3">SWCO2</strain>
    </source>
</reference>
<evidence type="ECO:0000313" key="3">
    <source>
        <dbReference type="Proteomes" id="UP000261948"/>
    </source>
</evidence>
<comment type="caution">
    <text evidence="2">The sequence shown here is derived from an EMBL/GenBank/DDBJ whole genome shotgun (WGS) entry which is preliminary data.</text>
</comment>